<reference evidence="12 13" key="1">
    <citation type="submission" date="2019-03" db="EMBL/GenBank/DDBJ databases">
        <title>Genomic Encyclopedia of Type Strains, Phase IV (KMG-IV): sequencing the most valuable type-strain genomes for metagenomic binning, comparative biology and taxonomic classification.</title>
        <authorList>
            <person name="Goeker M."/>
        </authorList>
    </citation>
    <scope>NUCLEOTIDE SEQUENCE [LARGE SCALE GENOMIC DNA]</scope>
    <source>
        <strain evidence="12 13">DSM 25287</strain>
    </source>
</reference>
<comment type="catalytic activity">
    <reaction evidence="7">
        <text>Hydrolysis of oligopeptides, with broad specificity. Gly or Ala commonly occur as P1 or P1' residues, but more distant residues are also important, as is shown by the fact that Z-Gly-Pro-Gly-|-Gly-Pro-Ala is cleaved, but not Z-(Gly)(5).</text>
        <dbReference type="EC" id="3.4.24.70"/>
    </reaction>
</comment>
<evidence type="ECO:0000259" key="10">
    <source>
        <dbReference type="Pfam" id="PF01432"/>
    </source>
</evidence>
<dbReference type="GO" id="GO:0006508">
    <property type="term" value="P:proteolysis"/>
    <property type="evidence" value="ECO:0007669"/>
    <property type="project" value="UniProtKB-KW"/>
</dbReference>
<comment type="cofactor">
    <cofactor evidence="9">
        <name>Zn(2+)</name>
        <dbReference type="ChEBI" id="CHEBI:29105"/>
    </cofactor>
    <text evidence="9">Binds 1 zinc ion.</text>
</comment>
<gene>
    <name evidence="12" type="ORF">EV699_109177</name>
</gene>
<keyword evidence="2 9" id="KW-0645">Protease</keyword>
<dbReference type="PANTHER" id="PTHR11804">
    <property type="entry name" value="PROTEASE M3 THIMET OLIGOPEPTIDASE-RELATED"/>
    <property type="match status" value="1"/>
</dbReference>
<dbReference type="Pfam" id="PF19310">
    <property type="entry name" value="TOP_N"/>
    <property type="match status" value="1"/>
</dbReference>
<protein>
    <recommendedName>
        <fullName evidence="8">oligopeptidase A</fullName>
        <ecNumber evidence="8">3.4.24.70</ecNumber>
    </recommendedName>
</protein>
<dbReference type="Proteomes" id="UP000295765">
    <property type="component" value="Unassembled WGS sequence"/>
</dbReference>
<dbReference type="GO" id="GO:0046872">
    <property type="term" value="F:metal ion binding"/>
    <property type="evidence" value="ECO:0007669"/>
    <property type="project" value="UniProtKB-UniRule"/>
</dbReference>
<evidence type="ECO:0000313" key="13">
    <source>
        <dbReference type="Proteomes" id="UP000295765"/>
    </source>
</evidence>
<dbReference type="CDD" id="cd06456">
    <property type="entry name" value="M3A_DCP"/>
    <property type="match status" value="1"/>
</dbReference>
<name>A0A4R2L649_9GAMM</name>
<dbReference type="InterPro" id="IPR045666">
    <property type="entry name" value="OpdA_N"/>
</dbReference>
<comment type="caution">
    <text evidence="12">The sequence shown here is derived from an EMBL/GenBank/DDBJ whole genome shotgun (WGS) entry which is preliminary data.</text>
</comment>
<keyword evidence="5 9" id="KW-0862">Zinc</keyword>
<evidence type="ECO:0000256" key="5">
    <source>
        <dbReference type="ARBA" id="ARBA00022833"/>
    </source>
</evidence>
<evidence type="ECO:0000259" key="11">
    <source>
        <dbReference type="Pfam" id="PF19310"/>
    </source>
</evidence>
<dbReference type="FunFam" id="3.40.390.10:FF:000009">
    <property type="entry name" value="Oligopeptidase A"/>
    <property type="match status" value="1"/>
</dbReference>
<evidence type="ECO:0000256" key="9">
    <source>
        <dbReference type="RuleBase" id="RU003435"/>
    </source>
</evidence>
<evidence type="ECO:0000256" key="7">
    <source>
        <dbReference type="ARBA" id="ARBA00024603"/>
    </source>
</evidence>
<dbReference type="InterPro" id="IPR034005">
    <property type="entry name" value="M3A_DCP"/>
</dbReference>
<dbReference type="GO" id="GO:0005829">
    <property type="term" value="C:cytosol"/>
    <property type="evidence" value="ECO:0007669"/>
    <property type="project" value="UniProtKB-ARBA"/>
</dbReference>
<evidence type="ECO:0000256" key="2">
    <source>
        <dbReference type="ARBA" id="ARBA00022670"/>
    </source>
</evidence>
<evidence type="ECO:0000256" key="8">
    <source>
        <dbReference type="ARBA" id="ARBA00026100"/>
    </source>
</evidence>
<feature type="domain" description="Oligopeptidase A N-terminal" evidence="11">
    <location>
        <begin position="30"/>
        <end position="145"/>
    </location>
</feature>
<comment type="similarity">
    <text evidence="1 9">Belongs to the peptidase M3 family.</text>
</comment>
<dbReference type="EC" id="3.4.24.70" evidence="8"/>
<evidence type="ECO:0000256" key="1">
    <source>
        <dbReference type="ARBA" id="ARBA00006040"/>
    </source>
</evidence>
<dbReference type="InterPro" id="IPR001567">
    <property type="entry name" value="Pept_M3A_M3B_dom"/>
</dbReference>
<evidence type="ECO:0000313" key="12">
    <source>
        <dbReference type="EMBL" id="TCO81335.1"/>
    </source>
</evidence>
<keyword evidence="6 9" id="KW-0482">Metalloprotease</keyword>
<accession>A0A4R2L649</accession>
<keyword evidence="4 9" id="KW-0378">Hydrolase</keyword>
<dbReference type="GO" id="GO:0006518">
    <property type="term" value="P:peptide metabolic process"/>
    <property type="evidence" value="ECO:0007669"/>
    <property type="project" value="TreeGrafter"/>
</dbReference>
<keyword evidence="13" id="KW-1185">Reference proteome</keyword>
<dbReference type="RefSeq" id="WP_132542064.1">
    <property type="nucleotide sequence ID" value="NZ_SLWY01000009.1"/>
</dbReference>
<evidence type="ECO:0000256" key="6">
    <source>
        <dbReference type="ARBA" id="ARBA00023049"/>
    </source>
</evidence>
<feature type="domain" description="Peptidase M3A/M3B catalytic" evidence="10">
    <location>
        <begin position="223"/>
        <end position="676"/>
    </location>
</feature>
<dbReference type="AlphaFoldDB" id="A0A4R2L649"/>
<sequence>MSNPLLAIEALPRYAAILPEHVEPAVDQVLADNRAAIEALLAGGGPYTWGSLAAPLEDLQDRLNRVWGPVGHLNAVMNSEALRAAYNACLPKLSAFYTWYNQHEALFHAFEALAAGPDYAGLEPAQRKVIDDALRDFRLSGIALPPAQKARYGEIMQELSQLGAKFSENVLDATQAFRKHVTEPGVLAGLPESALALARQSAQQAGLDGWLLTLEFPSYLPAMNYADDRALRAELYAAYATRASDQGPHAGRWDNTAVVARILELRHELAGLLGFPDYAEYSLATKMADSAQQVLDFLRDLNRRARPQAQREFAELCTFAREHGGSGEVQAWDVGYHGEKLREHRYAISEEELRPYFPATRVVPGLFAVVERLYGVGIRDNPAVEVWHPDVRAYDIVDADGSLRAQFYLDLYARPNKRGGAWMDSAVARRRTAAGVQVPVAYMVCNFTPPVGGAPALFTHGEVETLFHEFGHGLHHMLTRVDYAPVSGINGVEWDAVELPSQFMENWCWEREALDLIAGHWQSGERIPDALYARMIAAKNFQSAMQTVRQIEFGLFDLRLHREYAPAQGPRVLELLDEVRAEVAVVIPPAFNRYPMSFSHIFSGGYAAGYYSYKWAEVLSADAFSAFEEAGVFDRATGERFLKSVLEVGGSRPALVNFTEFRGREPRIDALLRHSGIAA</sequence>
<dbReference type="InterPro" id="IPR045090">
    <property type="entry name" value="Pept_M3A_M3B"/>
</dbReference>
<proteinExistence type="inferred from homology"/>
<dbReference type="GO" id="GO:0004222">
    <property type="term" value="F:metalloendopeptidase activity"/>
    <property type="evidence" value="ECO:0007669"/>
    <property type="project" value="UniProtKB-EC"/>
</dbReference>
<dbReference type="Gene3D" id="1.10.1370.10">
    <property type="entry name" value="Neurolysin, domain 3"/>
    <property type="match status" value="1"/>
</dbReference>
<dbReference type="InterPro" id="IPR024077">
    <property type="entry name" value="Neurolysin/TOP_dom2"/>
</dbReference>
<dbReference type="Gene3D" id="3.40.390.10">
    <property type="entry name" value="Collagenase (Catalytic Domain)"/>
    <property type="match status" value="1"/>
</dbReference>
<dbReference type="OrthoDB" id="9773538at2"/>
<evidence type="ECO:0000256" key="4">
    <source>
        <dbReference type="ARBA" id="ARBA00022801"/>
    </source>
</evidence>
<dbReference type="PANTHER" id="PTHR11804:SF84">
    <property type="entry name" value="SACCHAROLYSIN"/>
    <property type="match status" value="1"/>
</dbReference>
<dbReference type="SUPFAM" id="SSF55486">
    <property type="entry name" value="Metalloproteases ('zincins'), catalytic domain"/>
    <property type="match status" value="1"/>
</dbReference>
<evidence type="ECO:0000256" key="3">
    <source>
        <dbReference type="ARBA" id="ARBA00022723"/>
    </source>
</evidence>
<dbReference type="NCBIfam" id="NF008159">
    <property type="entry name" value="PRK10911.1"/>
    <property type="match status" value="1"/>
</dbReference>
<dbReference type="Pfam" id="PF01432">
    <property type="entry name" value="Peptidase_M3"/>
    <property type="match status" value="1"/>
</dbReference>
<organism evidence="12 13">
    <name type="scientific">Plasticicumulans lactativorans</name>
    <dbReference type="NCBI Taxonomy" id="1133106"/>
    <lineage>
        <taxon>Bacteria</taxon>
        <taxon>Pseudomonadati</taxon>
        <taxon>Pseudomonadota</taxon>
        <taxon>Gammaproteobacteria</taxon>
        <taxon>Candidatus Competibacteraceae</taxon>
        <taxon>Plasticicumulans</taxon>
    </lineage>
</organism>
<dbReference type="EMBL" id="SLWY01000009">
    <property type="protein sequence ID" value="TCO81335.1"/>
    <property type="molecule type" value="Genomic_DNA"/>
</dbReference>
<dbReference type="InterPro" id="IPR024079">
    <property type="entry name" value="MetalloPept_cat_dom_sf"/>
</dbReference>
<keyword evidence="3 9" id="KW-0479">Metal-binding</keyword>